<accession>A0A835Y1A3</accession>
<dbReference type="Pfam" id="PF00651">
    <property type="entry name" value="BTB"/>
    <property type="match status" value="1"/>
</dbReference>
<dbReference type="Proteomes" id="UP000612055">
    <property type="component" value="Unassembled WGS sequence"/>
</dbReference>
<evidence type="ECO:0000259" key="5">
    <source>
        <dbReference type="PROSITE" id="PS50097"/>
    </source>
</evidence>
<feature type="region of interest" description="Disordered" evidence="4">
    <location>
        <begin position="468"/>
        <end position="508"/>
    </location>
</feature>
<organism evidence="6 7">
    <name type="scientific">Edaphochlamys debaryana</name>
    <dbReference type="NCBI Taxonomy" id="47281"/>
    <lineage>
        <taxon>Eukaryota</taxon>
        <taxon>Viridiplantae</taxon>
        <taxon>Chlorophyta</taxon>
        <taxon>core chlorophytes</taxon>
        <taxon>Chlorophyceae</taxon>
        <taxon>CS clade</taxon>
        <taxon>Chlamydomonadales</taxon>
        <taxon>Chlamydomonadales incertae sedis</taxon>
        <taxon>Edaphochlamys</taxon>
    </lineage>
</organism>
<evidence type="ECO:0000313" key="7">
    <source>
        <dbReference type="Proteomes" id="UP000612055"/>
    </source>
</evidence>
<feature type="domain" description="BTB" evidence="5">
    <location>
        <begin position="357"/>
        <end position="426"/>
    </location>
</feature>
<dbReference type="CDD" id="cd18186">
    <property type="entry name" value="BTB_POZ_ZBTB_KLHL-like"/>
    <property type="match status" value="1"/>
</dbReference>
<dbReference type="InterPro" id="IPR011333">
    <property type="entry name" value="SKP1/BTB/POZ_sf"/>
</dbReference>
<keyword evidence="7" id="KW-1185">Reference proteome</keyword>
<gene>
    <name evidence="6" type="ORF">HYH03_008529</name>
</gene>
<name>A0A835Y1A3_9CHLO</name>
<dbReference type="InterPro" id="IPR011042">
    <property type="entry name" value="6-blade_b-propeller_TolB-like"/>
</dbReference>
<dbReference type="PROSITE" id="PS50097">
    <property type="entry name" value="BTB"/>
    <property type="match status" value="1"/>
</dbReference>
<dbReference type="InterPro" id="IPR044515">
    <property type="entry name" value="ABTB1"/>
</dbReference>
<dbReference type="GO" id="GO:0005737">
    <property type="term" value="C:cytoplasm"/>
    <property type="evidence" value="ECO:0007669"/>
    <property type="project" value="TreeGrafter"/>
</dbReference>
<dbReference type="InterPro" id="IPR000210">
    <property type="entry name" value="BTB/POZ_dom"/>
</dbReference>
<dbReference type="Gene3D" id="3.30.710.10">
    <property type="entry name" value="Potassium Channel Kv1.1, Chain A"/>
    <property type="match status" value="1"/>
</dbReference>
<sequence>MTLVRRCVKFEKEAWGLVVRPRPGGGPDQALVLLRWDEFDEEAEECYERGSVHELEVGGAGHAPTLGPLLVSLGEGGSHPTYDPATGAVYFSPTTWGRDAISKLDASNEVSAVVRGPGPKGQAGRPQSCFNTVFGMVADGDGSLWVNDCSRMHCLDVHSWKATAAAEGPSTCTGWTCLALDPVTGMLLAASNTALCCLHTEDDGWAELLAGDWEESGSIDGSGTAARFTEMFGILPVSGGRLLIADDADLRCMDAGGAVTTLLRGCFKGPEEDDLVGVTQMALLPSGELGAVLRDGSLALISGGDFAPAAQQPIPRLSPASTDRLLSLLAPPAAEEGAGGSSGGDAVTQMGSATASGAVTVRVGNRAFLAHRSVLAAGSEYFARLLAPGGGFEESCAAEVTLPDADPAAFAHLMSYMYGTSLRLPGASSALRTMPPELLRPAAALAWRLSMGGAVAALTPLGIQRKRRSVDPCNDDDEVMSSAVGNGAGNRKHTCSGLTSDVSEAASE</sequence>
<evidence type="ECO:0000256" key="3">
    <source>
        <dbReference type="ARBA" id="ARBA00023043"/>
    </source>
</evidence>
<dbReference type="SUPFAM" id="SSF54695">
    <property type="entry name" value="POZ domain"/>
    <property type="match status" value="1"/>
</dbReference>
<keyword evidence="2" id="KW-0677">Repeat</keyword>
<reference evidence="6" key="1">
    <citation type="journal article" date="2020" name="bioRxiv">
        <title>Comparative genomics of Chlamydomonas.</title>
        <authorList>
            <person name="Craig R.J."/>
            <person name="Hasan A.R."/>
            <person name="Ness R.W."/>
            <person name="Keightley P.D."/>
        </authorList>
    </citation>
    <scope>NUCLEOTIDE SEQUENCE</scope>
    <source>
        <strain evidence="6">CCAP 11/70</strain>
    </source>
</reference>
<proteinExistence type="predicted"/>
<protein>
    <recommendedName>
        <fullName evidence="5">BTB domain-containing protein</fullName>
    </recommendedName>
</protein>
<comment type="caution">
    <text evidence="6">The sequence shown here is derived from an EMBL/GenBank/DDBJ whole genome shotgun (WGS) entry which is preliminary data.</text>
</comment>
<evidence type="ECO:0000256" key="1">
    <source>
        <dbReference type="ARBA" id="ARBA00004906"/>
    </source>
</evidence>
<evidence type="ECO:0000256" key="4">
    <source>
        <dbReference type="SAM" id="MobiDB-lite"/>
    </source>
</evidence>
<evidence type="ECO:0000313" key="6">
    <source>
        <dbReference type="EMBL" id="KAG2493402.1"/>
    </source>
</evidence>
<comment type="pathway">
    <text evidence="1">Protein modification; protein ubiquitination.</text>
</comment>
<keyword evidence="3" id="KW-0040">ANK repeat</keyword>
<dbReference type="OrthoDB" id="636773at2759"/>
<dbReference type="PANTHER" id="PTHR46231:SF1">
    <property type="entry name" value="ANKYRIN REPEAT AND BTB_POZ DOMAIN-CONTAINING PROTEIN 1"/>
    <property type="match status" value="1"/>
</dbReference>
<dbReference type="SMART" id="SM00225">
    <property type="entry name" value="BTB"/>
    <property type="match status" value="1"/>
</dbReference>
<dbReference type="GO" id="GO:0000151">
    <property type="term" value="C:ubiquitin ligase complex"/>
    <property type="evidence" value="ECO:0007669"/>
    <property type="project" value="TreeGrafter"/>
</dbReference>
<dbReference type="PANTHER" id="PTHR46231">
    <property type="entry name" value="ANKYRIN REPEAT AND BTB/POZ DOMAIN-CONTAINING PROTEIN 1"/>
    <property type="match status" value="1"/>
</dbReference>
<dbReference type="Gene3D" id="2.120.10.30">
    <property type="entry name" value="TolB, C-terminal domain"/>
    <property type="match status" value="1"/>
</dbReference>
<evidence type="ECO:0000256" key="2">
    <source>
        <dbReference type="ARBA" id="ARBA00022737"/>
    </source>
</evidence>
<dbReference type="AlphaFoldDB" id="A0A835Y1A3"/>
<dbReference type="EMBL" id="JAEHOE010000038">
    <property type="protein sequence ID" value="KAG2493402.1"/>
    <property type="molecule type" value="Genomic_DNA"/>
</dbReference>
<dbReference type="SUPFAM" id="SSF63829">
    <property type="entry name" value="Calcium-dependent phosphotriesterase"/>
    <property type="match status" value="1"/>
</dbReference>